<dbReference type="InterPro" id="IPR016187">
    <property type="entry name" value="CTDL_fold"/>
</dbReference>
<name>A0A3Q3GTG2_9LABR</name>
<dbReference type="Gene3D" id="3.10.100.10">
    <property type="entry name" value="Mannose-Binding Protein A, subunit A"/>
    <property type="match status" value="1"/>
</dbReference>
<reference evidence="3" key="2">
    <citation type="submission" date="2025-09" db="UniProtKB">
        <authorList>
            <consortium name="Ensembl"/>
        </authorList>
    </citation>
    <scope>IDENTIFICATION</scope>
</reference>
<proteinExistence type="predicted"/>
<dbReference type="AlphaFoldDB" id="A0A3Q3GTG2"/>
<protein>
    <recommendedName>
        <fullName evidence="2">C-type lectin domain-containing protein</fullName>
    </recommendedName>
</protein>
<dbReference type="SMART" id="SM00034">
    <property type="entry name" value="CLECT"/>
    <property type="match status" value="1"/>
</dbReference>
<dbReference type="PANTHER" id="PTHR45784">
    <property type="entry name" value="C-TYPE LECTIN DOMAIN FAMILY 20 MEMBER A-RELATED"/>
    <property type="match status" value="1"/>
</dbReference>
<feature type="domain" description="C-type lectin" evidence="2">
    <location>
        <begin position="63"/>
        <end position="171"/>
    </location>
</feature>
<dbReference type="Ensembl" id="ENSLBET00000035163.1">
    <property type="protein sequence ID" value="ENSLBEP00000033693.1"/>
    <property type="gene ID" value="ENSLBEG00000025372.1"/>
</dbReference>
<dbReference type="InParanoid" id="A0A3Q3GTG2"/>
<keyword evidence="1" id="KW-1015">Disulfide bond</keyword>
<dbReference type="InterPro" id="IPR016186">
    <property type="entry name" value="C-type_lectin-like/link_sf"/>
</dbReference>
<dbReference type="Pfam" id="PF00059">
    <property type="entry name" value="Lectin_C"/>
    <property type="match status" value="1"/>
</dbReference>
<sequence>MLFQTLSVNHSRCCCLLSDDVLKLYFPTMQILFCLSSVKPSDPEVQLKERPHCGFSSGPDVTFALISTSMSWTEAQSYCREHHTDLASVRNLAENQEVKQLVPPGQRVWIGLSRESWKWFDGSNSTFRNWSPGRAEPNNLDPKEDCAAADFNNKGGWEDWTCDWKRSYICHSLGEWTLMSHLVFLFGFNTLKTINRKLI</sequence>
<evidence type="ECO:0000256" key="1">
    <source>
        <dbReference type="ARBA" id="ARBA00023157"/>
    </source>
</evidence>
<dbReference type="SUPFAM" id="SSF56436">
    <property type="entry name" value="C-type lectin-like"/>
    <property type="match status" value="1"/>
</dbReference>
<dbReference type="PROSITE" id="PS50041">
    <property type="entry name" value="C_TYPE_LECTIN_2"/>
    <property type="match status" value="1"/>
</dbReference>
<reference evidence="3" key="1">
    <citation type="submission" date="2025-08" db="UniProtKB">
        <authorList>
            <consortium name="Ensembl"/>
        </authorList>
    </citation>
    <scope>IDENTIFICATION</scope>
</reference>
<dbReference type="InterPro" id="IPR018378">
    <property type="entry name" value="C-type_lectin_CS"/>
</dbReference>
<dbReference type="GeneTree" id="ENSGT01100000263473"/>
<dbReference type="STRING" id="56723.ENSLBEP00000033693"/>
<dbReference type="PROSITE" id="PS00615">
    <property type="entry name" value="C_TYPE_LECTIN_1"/>
    <property type="match status" value="1"/>
</dbReference>
<organism evidence="3 4">
    <name type="scientific">Labrus bergylta</name>
    <name type="common">ballan wrasse</name>
    <dbReference type="NCBI Taxonomy" id="56723"/>
    <lineage>
        <taxon>Eukaryota</taxon>
        <taxon>Metazoa</taxon>
        <taxon>Chordata</taxon>
        <taxon>Craniata</taxon>
        <taxon>Vertebrata</taxon>
        <taxon>Euteleostomi</taxon>
        <taxon>Actinopterygii</taxon>
        <taxon>Neopterygii</taxon>
        <taxon>Teleostei</taxon>
        <taxon>Neoteleostei</taxon>
        <taxon>Acanthomorphata</taxon>
        <taxon>Eupercaria</taxon>
        <taxon>Labriformes</taxon>
        <taxon>Labridae</taxon>
        <taxon>Labrus</taxon>
    </lineage>
</organism>
<dbReference type="FunCoup" id="A0A3Q3GTG2">
    <property type="interactions" value="10"/>
</dbReference>
<dbReference type="Proteomes" id="UP000261660">
    <property type="component" value="Unplaced"/>
</dbReference>
<evidence type="ECO:0000313" key="4">
    <source>
        <dbReference type="Proteomes" id="UP000261660"/>
    </source>
</evidence>
<accession>A0A3Q3GTG2</accession>
<dbReference type="InterPro" id="IPR001304">
    <property type="entry name" value="C-type_lectin-like"/>
</dbReference>
<evidence type="ECO:0000313" key="3">
    <source>
        <dbReference type="Ensembl" id="ENSLBEP00000033693.1"/>
    </source>
</evidence>
<dbReference type="PANTHER" id="PTHR45784:SF3">
    <property type="entry name" value="C-TYPE LECTIN DOMAIN FAMILY 4 MEMBER K-LIKE-RELATED"/>
    <property type="match status" value="1"/>
</dbReference>
<keyword evidence="4" id="KW-1185">Reference proteome</keyword>
<evidence type="ECO:0000259" key="2">
    <source>
        <dbReference type="PROSITE" id="PS50041"/>
    </source>
</evidence>